<evidence type="ECO:0000256" key="3">
    <source>
        <dbReference type="ARBA" id="ARBA00022729"/>
    </source>
</evidence>
<dbReference type="AlphaFoldDB" id="A0A8H6KVV6"/>
<evidence type="ECO:0000259" key="7">
    <source>
        <dbReference type="PROSITE" id="PS50022"/>
    </source>
</evidence>
<dbReference type="InterPro" id="IPR008979">
    <property type="entry name" value="Galactose-bd-like_sf"/>
</dbReference>
<dbReference type="Pfam" id="PF00754">
    <property type="entry name" value="F5_F8_type_C"/>
    <property type="match status" value="1"/>
</dbReference>
<keyword evidence="4" id="KW-0378">Hydrolase</keyword>
<feature type="chain" id="PRO_5034652863" description="alpha-L-fucosidase" evidence="6">
    <location>
        <begin position="46"/>
        <end position="527"/>
    </location>
</feature>
<gene>
    <name evidence="8" type="ORF">CMUS01_04585</name>
</gene>
<feature type="domain" description="F5/8 type C" evidence="7">
    <location>
        <begin position="382"/>
        <end position="524"/>
    </location>
</feature>
<proteinExistence type="inferred from homology"/>
<evidence type="ECO:0000256" key="6">
    <source>
        <dbReference type="SAM" id="SignalP"/>
    </source>
</evidence>
<dbReference type="InterPro" id="IPR000933">
    <property type="entry name" value="Glyco_hydro_29"/>
</dbReference>
<evidence type="ECO:0000256" key="1">
    <source>
        <dbReference type="ARBA" id="ARBA00007951"/>
    </source>
</evidence>
<evidence type="ECO:0000313" key="8">
    <source>
        <dbReference type="EMBL" id="KAF6838510.1"/>
    </source>
</evidence>
<dbReference type="Gene3D" id="3.20.20.80">
    <property type="entry name" value="Glycosidases"/>
    <property type="match status" value="1"/>
</dbReference>
<dbReference type="GO" id="GO:0006004">
    <property type="term" value="P:fucose metabolic process"/>
    <property type="evidence" value="ECO:0007669"/>
    <property type="project" value="TreeGrafter"/>
</dbReference>
<dbReference type="Proteomes" id="UP000639643">
    <property type="component" value="Unassembled WGS sequence"/>
</dbReference>
<evidence type="ECO:0000256" key="5">
    <source>
        <dbReference type="ARBA" id="ARBA00023295"/>
    </source>
</evidence>
<dbReference type="GO" id="GO:0016139">
    <property type="term" value="P:glycoside catabolic process"/>
    <property type="evidence" value="ECO:0007669"/>
    <property type="project" value="TreeGrafter"/>
</dbReference>
<dbReference type="PROSITE" id="PS50022">
    <property type="entry name" value="FA58C_3"/>
    <property type="match status" value="1"/>
</dbReference>
<comment type="caution">
    <text evidence="8">The sequence shown here is derived from an EMBL/GenBank/DDBJ whole genome shotgun (WGS) entry which is preliminary data.</text>
</comment>
<comment type="similarity">
    <text evidence="1">Belongs to the glycosyl hydrolase 29 family.</text>
</comment>
<dbReference type="EC" id="3.2.1.51" evidence="2"/>
<dbReference type="Pfam" id="PF01120">
    <property type="entry name" value="Alpha_L_fucos"/>
    <property type="match status" value="1"/>
</dbReference>
<keyword evidence="5" id="KW-0326">Glycosidase</keyword>
<dbReference type="SMART" id="SM00812">
    <property type="entry name" value="Alpha_L_fucos"/>
    <property type="match status" value="1"/>
</dbReference>
<evidence type="ECO:0000313" key="9">
    <source>
        <dbReference type="Proteomes" id="UP000639643"/>
    </source>
</evidence>
<accession>A0A8H6KVV6</accession>
<dbReference type="GO" id="GO:0004560">
    <property type="term" value="F:alpha-L-fucosidase activity"/>
    <property type="evidence" value="ECO:0007669"/>
    <property type="project" value="UniProtKB-EC"/>
</dbReference>
<dbReference type="SUPFAM" id="SSF51445">
    <property type="entry name" value="(Trans)glycosidases"/>
    <property type="match status" value="1"/>
</dbReference>
<dbReference type="PANTHER" id="PTHR10030">
    <property type="entry name" value="ALPHA-L-FUCOSIDASE"/>
    <property type="match status" value="1"/>
</dbReference>
<dbReference type="Gene3D" id="2.60.120.260">
    <property type="entry name" value="Galactose-binding domain-like"/>
    <property type="match status" value="1"/>
</dbReference>
<reference evidence="8" key="1">
    <citation type="journal article" date="2020" name="Phytopathology">
        <title>Genome Sequence Resources of Colletotrichum truncatum, C. plurivorum, C. musicola, and C. sojae: Four Species Pathogenic to Soybean (Glycine max).</title>
        <authorList>
            <person name="Rogerio F."/>
            <person name="Boufleur T.R."/>
            <person name="Ciampi-Guillardi M."/>
            <person name="Sukno S.A."/>
            <person name="Thon M.R."/>
            <person name="Massola Junior N.S."/>
            <person name="Baroncelli R."/>
        </authorList>
    </citation>
    <scope>NUCLEOTIDE SEQUENCE</scope>
    <source>
        <strain evidence="8">LFN0074</strain>
    </source>
</reference>
<keyword evidence="9" id="KW-1185">Reference proteome</keyword>
<dbReference type="SUPFAM" id="SSF49785">
    <property type="entry name" value="Galactose-binding domain-like"/>
    <property type="match status" value="1"/>
</dbReference>
<dbReference type="InterPro" id="IPR057739">
    <property type="entry name" value="Glyco_hydro_29_N"/>
</dbReference>
<keyword evidence="3 6" id="KW-0732">Signal</keyword>
<dbReference type="InterPro" id="IPR017853">
    <property type="entry name" value="GH"/>
</dbReference>
<name>A0A8H6KVV6_9PEZI</name>
<evidence type="ECO:0000256" key="4">
    <source>
        <dbReference type="ARBA" id="ARBA00022801"/>
    </source>
</evidence>
<organism evidence="8 9">
    <name type="scientific">Colletotrichum musicola</name>
    <dbReference type="NCBI Taxonomy" id="2175873"/>
    <lineage>
        <taxon>Eukaryota</taxon>
        <taxon>Fungi</taxon>
        <taxon>Dikarya</taxon>
        <taxon>Ascomycota</taxon>
        <taxon>Pezizomycotina</taxon>
        <taxon>Sordariomycetes</taxon>
        <taxon>Hypocreomycetidae</taxon>
        <taxon>Glomerellales</taxon>
        <taxon>Glomerellaceae</taxon>
        <taxon>Colletotrichum</taxon>
        <taxon>Colletotrichum orchidearum species complex</taxon>
    </lineage>
</organism>
<dbReference type="InterPro" id="IPR000421">
    <property type="entry name" value="FA58C"/>
</dbReference>
<dbReference type="PANTHER" id="PTHR10030:SF37">
    <property type="entry name" value="ALPHA-L-FUCOSIDASE-RELATED"/>
    <property type="match status" value="1"/>
</dbReference>
<sequence length="527" mass="58314">MTAGPLPTMPQVLGRALPGTNHLQSKMLLLIACLLLVISPAHVQAAPDAYLRAPSQRQLDWHRLEYYAFVHFGPNTFTNEEWGRSQQPPAVFNPTALDTDQWAKSFADAGMSGMILTAKHHDGMALWNTSTTTYKIANGRWAENRTAVGLDADIVRMAAASAKKHGLAFGVYLSPWDIHRDPAMPKPLLAGTIYDEPQIFGDDSPGDYNDLYRRQLTELVDMKLPDGSPVSLFEIWLDGASGSNTVQTFDWTGFRDIIRTHQPGAIMWGHQGVDARWVGNEDGVTGPTNWHTISRTQDQARLSEAELQTGLRDGLYWTPAEADARVRDGWFWHPDERPKTGQQLFDMYLQSVGRSVSLLLDVPPDTTGKITAEDNDALMEFKRLREAFLGRNLVTADSNVTASSVRGGDDSTFGPANVLDGSTDTYWTMNDAERTGWVDINLGGRARVDAIIVQEHIALGQRVGGYAVDVMQADGTFETVVNGTSLGYKRIDRLETTIETTRIRFRVTQANAVPLIESFQVLGTRPV</sequence>
<dbReference type="OrthoDB" id="6039950at2759"/>
<feature type="signal peptide" evidence="6">
    <location>
        <begin position="1"/>
        <end position="45"/>
    </location>
</feature>
<evidence type="ECO:0000256" key="2">
    <source>
        <dbReference type="ARBA" id="ARBA00012662"/>
    </source>
</evidence>
<dbReference type="EMBL" id="WIGM01000126">
    <property type="protein sequence ID" value="KAF6838510.1"/>
    <property type="molecule type" value="Genomic_DNA"/>
</dbReference>
<protein>
    <recommendedName>
        <fullName evidence="2">alpha-L-fucosidase</fullName>
        <ecNumber evidence="2">3.2.1.51</ecNumber>
    </recommendedName>
</protein>